<feature type="chain" id="PRO_5042238620" evidence="9">
    <location>
        <begin position="19"/>
        <end position="583"/>
    </location>
</feature>
<dbReference type="InterPro" id="IPR011009">
    <property type="entry name" value="Kinase-like_dom_sf"/>
</dbReference>
<sequence length="583" mass="64858">MFLFIRFVACISSLASRADDVRCRMANSVERTLDGVGAVVVSVLKKSFSRPLPPPPTKTSFLHIPATPCFFIEHKVPSAFWAIVVPFVFVTVFALAATAAKMGVVKEVRRAVHRVTGGLFILARSVAFCMVVARPLSLGGDVLKTYGYKAILAVHLRAQNRRNGVQRYGLLLLRRDAAVDAVLNAWGRITCAGLVHLVSLATLTGYPIDIFLSGLFALWCPIPTPYQLLPSTSFLHHPELPFWNVARMLETALPGSFVYINPDPGARWEFWGCRGWKRISGLDDFFPDGMVDPSTLRKVGTLGAGGFGSVVKVKVVGGDAQQRVGSKFLAVKRIARPRNNERDRWEAIISEVVTHWLMEDNPAFPRIHGAFQNRKFCFLILDCGKTSFASARPTDRHSAWIYSTQLADAVQALHQSGVVHFDLKPANLVLDVHGQLQVIDYGLVHHFDDDEVDEADWPEWVALRDAEPRTDAFPVLWPGEGNPHSVRARGGTYAYMCPEAEQGLPCSYAADVWAIGVIMYEWYAQASPAFQGDLWEPVSAHGLSDIEVDFFSRIFSDQRLSRFEHWGEINAHPIWASEGKMVE</sequence>
<dbReference type="InterPro" id="IPR008271">
    <property type="entry name" value="Ser/Thr_kinase_AS"/>
</dbReference>
<dbReference type="GO" id="GO:0005524">
    <property type="term" value="F:ATP binding"/>
    <property type="evidence" value="ECO:0007669"/>
    <property type="project" value="UniProtKB-UniRule"/>
</dbReference>
<dbReference type="PROSITE" id="PS00108">
    <property type="entry name" value="PROTEIN_KINASE_ST"/>
    <property type="match status" value="1"/>
</dbReference>
<keyword evidence="3" id="KW-0808">Transferase</keyword>
<keyword evidence="8" id="KW-0812">Transmembrane</keyword>
<dbReference type="Pfam" id="PF00069">
    <property type="entry name" value="Pkinase"/>
    <property type="match status" value="1"/>
</dbReference>
<evidence type="ECO:0000256" key="4">
    <source>
        <dbReference type="ARBA" id="ARBA00022741"/>
    </source>
</evidence>
<keyword evidence="5 11" id="KW-0418">Kinase</keyword>
<dbReference type="InterPro" id="IPR017441">
    <property type="entry name" value="Protein_kinase_ATP_BS"/>
</dbReference>
<dbReference type="PANTHER" id="PTHR24351">
    <property type="entry name" value="RIBOSOMAL PROTEIN S6 KINASE"/>
    <property type="match status" value="1"/>
</dbReference>
<keyword evidence="9" id="KW-0732">Signal</keyword>
<dbReference type="GO" id="GO:0004674">
    <property type="term" value="F:protein serine/threonine kinase activity"/>
    <property type="evidence" value="ECO:0007669"/>
    <property type="project" value="UniProtKB-KW"/>
</dbReference>
<dbReference type="Proteomes" id="UP001215598">
    <property type="component" value="Unassembled WGS sequence"/>
</dbReference>
<evidence type="ECO:0000256" key="8">
    <source>
        <dbReference type="SAM" id="Phobius"/>
    </source>
</evidence>
<keyword evidence="2" id="KW-0597">Phosphoprotein</keyword>
<keyword evidence="4 7" id="KW-0547">Nucleotide-binding</keyword>
<evidence type="ECO:0000256" key="7">
    <source>
        <dbReference type="PROSITE-ProRule" id="PRU10141"/>
    </source>
</evidence>
<dbReference type="Gene3D" id="3.30.200.20">
    <property type="entry name" value="Phosphorylase Kinase, domain 1"/>
    <property type="match status" value="1"/>
</dbReference>
<reference evidence="11" key="1">
    <citation type="submission" date="2023-03" db="EMBL/GenBank/DDBJ databases">
        <title>Massive genome expansion in bonnet fungi (Mycena s.s.) driven by repeated elements and novel gene families across ecological guilds.</title>
        <authorList>
            <consortium name="Lawrence Berkeley National Laboratory"/>
            <person name="Harder C.B."/>
            <person name="Miyauchi S."/>
            <person name="Viragh M."/>
            <person name="Kuo A."/>
            <person name="Thoen E."/>
            <person name="Andreopoulos B."/>
            <person name="Lu D."/>
            <person name="Skrede I."/>
            <person name="Drula E."/>
            <person name="Henrissat B."/>
            <person name="Morin E."/>
            <person name="Kohler A."/>
            <person name="Barry K."/>
            <person name="LaButti K."/>
            <person name="Morin E."/>
            <person name="Salamov A."/>
            <person name="Lipzen A."/>
            <person name="Mereny Z."/>
            <person name="Hegedus B."/>
            <person name="Baldrian P."/>
            <person name="Stursova M."/>
            <person name="Weitz H."/>
            <person name="Taylor A."/>
            <person name="Grigoriev I.V."/>
            <person name="Nagy L.G."/>
            <person name="Martin F."/>
            <person name="Kauserud H."/>
        </authorList>
    </citation>
    <scope>NUCLEOTIDE SEQUENCE</scope>
    <source>
        <strain evidence="11">CBHHK182m</strain>
    </source>
</reference>
<evidence type="ECO:0000256" key="6">
    <source>
        <dbReference type="ARBA" id="ARBA00022840"/>
    </source>
</evidence>
<dbReference type="AlphaFoldDB" id="A0AAD7JAW9"/>
<dbReference type="PROSITE" id="PS00107">
    <property type="entry name" value="PROTEIN_KINASE_ATP"/>
    <property type="match status" value="1"/>
</dbReference>
<evidence type="ECO:0000259" key="10">
    <source>
        <dbReference type="PROSITE" id="PS50011"/>
    </source>
</evidence>
<dbReference type="InterPro" id="IPR000719">
    <property type="entry name" value="Prot_kinase_dom"/>
</dbReference>
<dbReference type="SUPFAM" id="SSF56112">
    <property type="entry name" value="Protein kinase-like (PK-like)"/>
    <property type="match status" value="1"/>
</dbReference>
<evidence type="ECO:0000313" key="11">
    <source>
        <dbReference type="EMBL" id="KAJ7760987.1"/>
    </source>
</evidence>
<gene>
    <name evidence="11" type="ORF">B0H16DRAFT_556697</name>
</gene>
<dbReference type="PROSITE" id="PS50011">
    <property type="entry name" value="PROTEIN_KINASE_DOM"/>
    <property type="match status" value="1"/>
</dbReference>
<keyword evidence="6 7" id="KW-0067">ATP-binding</keyword>
<feature type="binding site" evidence="7">
    <location>
        <position position="332"/>
    </location>
    <ligand>
        <name>ATP</name>
        <dbReference type="ChEBI" id="CHEBI:30616"/>
    </ligand>
</feature>
<dbReference type="EMBL" id="JARKIB010000036">
    <property type="protein sequence ID" value="KAJ7760987.1"/>
    <property type="molecule type" value="Genomic_DNA"/>
</dbReference>
<name>A0AAD7JAW9_9AGAR</name>
<evidence type="ECO:0000256" key="1">
    <source>
        <dbReference type="ARBA" id="ARBA00022527"/>
    </source>
</evidence>
<keyword evidence="12" id="KW-1185">Reference proteome</keyword>
<evidence type="ECO:0000256" key="3">
    <source>
        <dbReference type="ARBA" id="ARBA00022679"/>
    </source>
</evidence>
<feature type="signal peptide" evidence="9">
    <location>
        <begin position="1"/>
        <end position="18"/>
    </location>
</feature>
<feature type="domain" description="Protein kinase" evidence="10">
    <location>
        <begin position="296"/>
        <end position="583"/>
    </location>
</feature>
<evidence type="ECO:0000256" key="2">
    <source>
        <dbReference type="ARBA" id="ARBA00022553"/>
    </source>
</evidence>
<evidence type="ECO:0000256" key="9">
    <source>
        <dbReference type="SAM" id="SignalP"/>
    </source>
</evidence>
<comment type="caution">
    <text evidence="11">The sequence shown here is derived from an EMBL/GenBank/DDBJ whole genome shotgun (WGS) entry which is preliminary data.</text>
</comment>
<keyword evidence="8" id="KW-1133">Transmembrane helix</keyword>
<organism evidence="11 12">
    <name type="scientific">Mycena metata</name>
    <dbReference type="NCBI Taxonomy" id="1033252"/>
    <lineage>
        <taxon>Eukaryota</taxon>
        <taxon>Fungi</taxon>
        <taxon>Dikarya</taxon>
        <taxon>Basidiomycota</taxon>
        <taxon>Agaricomycotina</taxon>
        <taxon>Agaricomycetes</taxon>
        <taxon>Agaricomycetidae</taxon>
        <taxon>Agaricales</taxon>
        <taxon>Marasmiineae</taxon>
        <taxon>Mycenaceae</taxon>
        <taxon>Mycena</taxon>
    </lineage>
</organism>
<protein>
    <submittedName>
        <fullName evidence="11">Kinase-like domain-containing protein</fullName>
    </submittedName>
</protein>
<evidence type="ECO:0000313" key="12">
    <source>
        <dbReference type="Proteomes" id="UP001215598"/>
    </source>
</evidence>
<evidence type="ECO:0000256" key="5">
    <source>
        <dbReference type="ARBA" id="ARBA00022777"/>
    </source>
</evidence>
<feature type="transmembrane region" description="Helical" evidence="8">
    <location>
        <begin position="79"/>
        <end position="99"/>
    </location>
</feature>
<dbReference type="Gene3D" id="1.10.510.10">
    <property type="entry name" value="Transferase(Phosphotransferase) domain 1"/>
    <property type="match status" value="1"/>
</dbReference>
<dbReference type="SMART" id="SM00220">
    <property type="entry name" value="S_TKc"/>
    <property type="match status" value="1"/>
</dbReference>
<keyword evidence="8" id="KW-0472">Membrane</keyword>
<keyword evidence="1" id="KW-0723">Serine/threonine-protein kinase</keyword>
<accession>A0AAD7JAW9</accession>
<dbReference type="CDD" id="cd00180">
    <property type="entry name" value="PKc"/>
    <property type="match status" value="1"/>
</dbReference>
<proteinExistence type="predicted"/>